<dbReference type="Proteomes" id="UP000255316">
    <property type="component" value="Unassembled WGS sequence"/>
</dbReference>
<proteinExistence type="predicted"/>
<gene>
    <name evidence="1" type="ORF">NCTC12438_03064</name>
</gene>
<reference evidence="1 2" key="1">
    <citation type="submission" date="2018-06" db="EMBL/GenBank/DDBJ databases">
        <authorList>
            <consortium name="Pathogen Informatics"/>
            <person name="Doyle S."/>
        </authorList>
    </citation>
    <scope>NUCLEOTIDE SEQUENCE [LARGE SCALE GENOMIC DNA]</scope>
    <source>
        <strain evidence="1 2">NCTC12438</strain>
    </source>
</reference>
<sequence>MGERSLLLSFYRDKIDCKQFQSQVIIGEKSFKESSTSLWYTR</sequence>
<evidence type="ECO:0000313" key="2">
    <source>
        <dbReference type="Proteomes" id="UP000255316"/>
    </source>
</evidence>
<protein>
    <submittedName>
        <fullName evidence="1">Uncharacterized protein</fullName>
    </submittedName>
</protein>
<dbReference type="AlphaFoldDB" id="A0A378INP6"/>
<evidence type="ECO:0000313" key="1">
    <source>
        <dbReference type="EMBL" id="STX36432.1"/>
    </source>
</evidence>
<dbReference type="EMBL" id="UGNX01000001">
    <property type="protein sequence ID" value="STX36432.1"/>
    <property type="molecule type" value="Genomic_DNA"/>
</dbReference>
<accession>A0A378INP6</accession>
<organism evidence="1 2">
    <name type="scientific">Legionella cincinnatiensis</name>
    <dbReference type="NCBI Taxonomy" id="28085"/>
    <lineage>
        <taxon>Bacteria</taxon>
        <taxon>Pseudomonadati</taxon>
        <taxon>Pseudomonadota</taxon>
        <taxon>Gammaproteobacteria</taxon>
        <taxon>Legionellales</taxon>
        <taxon>Legionellaceae</taxon>
        <taxon>Legionella</taxon>
    </lineage>
</organism>
<name>A0A378INP6_9GAMM</name>